<accession>A0A8H6IYL9</accession>
<sequence length="314" mass="35258">MSGLTTPIDSLPNEILIAILSTLESRELLHLTLVDRRFNATTTAILQQRLLHTAKLEGHEVMLESYHPSARLSTPSMSCRFTGVDFLNHTCADEEDMSLSDLSKLYSHFRPVVSEETRRMRRTYSRRMPAPTQEDVGDEPVFQEISLDEDELFSQLCTTTSLVKTGPRPGIFASHSNIEDGVVRVWRHWLERAAVKCAVAPPSKQQRDESTILWLDATKNVGLRFSVTRSAQAQEPMPVLHSRCEDPPVAYTLLYEELLVRTSQVLLAMEKAAVQEVVDSGYVMQLDAKSSHAVETVLMAPAMRPFFSQAVAVM</sequence>
<dbReference type="EMBL" id="WIGM01001238">
    <property type="protein sequence ID" value="KAF6802856.1"/>
    <property type="molecule type" value="Genomic_DNA"/>
</dbReference>
<comment type="caution">
    <text evidence="2">The sequence shown here is derived from an EMBL/GenBank/DDBJ whole genome shotgun (WGS) entry which is preliminary data.</text>
</comment>
<keyword evidence="3" id="KW-1185">Reference proteome</keyword>
<dbReference type="OrthoDB" id="9981546at2759"/>
<dbReference type="Gene3D" id="1.20.1280.50">
    <property type="match status" value="1"/>
</dbReference>
<dbReference type="PROSITE" id="PS50181">
    <property type="entry name" value="FBOX"/>
    <property type="match status" value="1"/>
</dbReference>
<dbReference type="InterPro" id="IPR036047">
    <property type="entry name" value="F-box-like_dom_sf"/>
</dbReference>
<name>A0A8H6IYL9_9PEZI</name>
<protein>
    <submittedName>
        <fullName evidence="2">F-box domain-containing protein</fullName>
    </submittedName>
</protein>
<dbReference type="Pfam" id="PF12937">
    <property type="entry name" value="F-box-like"/>
    <property type="match status" value="1"/>
</dbReference>
<evidence type="ECO:0000313" key="3">
    <source>
        <dbReference type="Proteomes" id="UP000639643"/>
    </source>
</evidence>
<feature type="domain" description="F-box" evidence="1">
    <location>
        <begin position="5"/>
        <end position="54"/>
    </location>
</feature>
<dbReference type="Proteomes" id="UP000639643">
    <property type="component" value="Unassembled WGS sequence"/>
</dbReference>
<dbReference type="SUPFAM" id="SSF81383">
    <property type="entry name" value="F-box domain"/>
    <property type="match status" value="1"/>
</dbReference>
<gene>
    <name evidence="2" type="ORF">CMUS01_15247</name>
</gene>
<dbReference type="AlphaFoldDB" id="A0A8H6IYL9"/>
<dbReference type="InterPro" id="IPR001810">
    <property type="entry name" value="F-box_dom"/>
</dbReference>
<reference evidence="2" key="1">
    <citation type="journal article" date="2020" name="Phytopathology">
        <title>Genome Sequence Resources of Colletotrichum truncatum, C. plurivorum, C. musicola, and C. sojae: Four Species Pathogenic to Soybean (Glycine max).</title>
        <authorList>
            <person name="Rogerio F."/>
            <person name="Boufleur T.R."/>
            <person name="Ciampi-Guillardi M."/>
            <person name="Sukno S.A."/>
            <person name="Thon M.R."/>
            <person name="Massola Junior N.S."/>
            <person name="Baroncelli R."/>
        </authorList>
    </citation>
    <scope>NUCLEOTIDE SEQUENCE</scope>
    <source>
        <strain evidence="2">LFN0074</strain>
    </source>
</reference>
<evidence type="ECO:0000259" key="1">
    <source>
        <dbReference type="PROSITE" id="PS50181"/>
    </source>
</evidence>
<proteinExistence type="predicted"/>
<organism evidence="2 3">
    <name type="scientific">Colletotrichum musicola</name>
    <dbReference type="NCBI Taxonomy" id="2175873"/>
    <lineage>
        <taxon>Eukaryota</taxon>
        <taxon>Fungi</taxon>
        <taxon>Dikarya</taxon>
        <taxon>Ascomycota</taxon>
        <taxon>Pezizomycotina</taxon>
        <taxon>Sordariomycetes</taxon>
        <taxon>Hypocreomycetidae</taxon>
        <taxon>Glomerellales</taxon>
        <taxon>Glomerellaceae</taxon>
        <taxon>Colletotrichum</taxon>
        <taxon>Colletotrichum orchidearum species complex</taxon>
    </lineage>
</organism>
<evidence type="ECO:0000313" key="2">
    <source>
        <dbReference type="EMBL" id="KAF6802856.1"/>
    </source>
</evidence>